<sequence>MLKNNLKRRRVYQSQGKREVVIFCSQEELAVISLSLEKKTIDENANRNLLHPRVCKKIMVTSFGFNLGSKYRCWIK</sequence>
<organism evidence="1 2">
    <name type="scientific">Vibrio owensii</name>
    <dbReference type="NCBI Taxonomy" id="696485"/>
    <lineage>
        <taxon>Bacteria</taxon>
        <taxon>Pseudomonadati</taxon>
        <taxon>Pseudomonadota</taxon>
        <taxon>Gammaproteobacteria</taxon>
        <taxon>Vibrionales</taxon>
        <taxon>Vibrionaceae</taxon>
        <taxon>Vibrio</taxon>
    </lineage>
</organism>
<name>A0ABM6ZJ86_9VIBR</name>
<dbReference type="EMBL" id="CP033137">
    <property type="protein sequence ID" value="AYO15537.1"/>
    <property type="molecule type" value="Genomic_DNA"/>
</dbReference>
<keyword evidence="2" id="KW-1185">Reference proteome</keyword>
<gene>
    <name evidence="1" type="ORF">D0812_14425</name>
</gene>
<evidence type="ECO:0000313" key="2">
    <source>
        <dbReference type="Proteomes" id="UP000272136"/>
    </source>
</evidence>
<dbReference type="Proteomes" id="UP000272136">
    <property type="component" value="Chromosome 1"/>
</dbReference>
<protein>
    <submittedName>
        <fullName evidence="1">Uncharacterized protein</fullName>
    </submittedName>
</protein>
<accession>A0ABM6ZJ86</accession>
<evidence type="ECO:0000313" key="1">
    <source>
        <dbReference type="EMBL" id="AYO15537.1"/>
    </source>
</evidence>
<reference evidence="1 2" key="1">
    <citation type="submission" date="2018-10" db="EMBL/GenBank/DDBJ databases">
        <title>Whole Genome of Vibrio owensii strain 170502, isolated from Acute Hepatopancreatic Necrosis Disease (AHPND) shrimp.</title>
        <authorList>
            <person name="Yan M."/>
            <person name="Wang X."/>
            <person name="Wang Y."/>
        </authorList>
    </citation>
    <scope>NUCLEOTIDE SEQUENCE [LARGE SCALE GENOMIC DNA]</scope>
    <source>
        <strain evidence="1 2">1700302</strain>
    </source>
</reference>
<proteinExistence type="predicted"/>